<dbReference type="InterPro" id="IPR036388">
    <property type="entry name" value="WH-like_DNA-bd_sf"/>
</dbReference>
<dbReference type="Gene3D" id="1.10.10.10">
    <property type="entry name" value="Winged helix-like DNA-binding domain superfamily/Winged helix DNA-binding domain"/>
    <property type="match status" value="1"/>
</dbReference>
<dbReference type="InterPro" id="IPR036390">
    <property type="entry name" value="WH_DNA-bd_sf"/>
</dbReference>
<dbReference type="Proteomes" id="UP000650224">
    <property type="component" value="Unassembled WGS sequence"/>
</dbReference>
<reference evidence="3 4" key="1">
    <citation type="submission" date="2020-08" db="EMBL/GenBank/DDBJ databases">
        <title>A Genomic Blueprint of the Chicken Gut Microbiome.</title>
        <authorList>
            <person name="Gilroy R."/>
            <person name="Ravi A."/>
            <person name="Getino M."/>
            <person name="Pursley I."/>
            <person name="Horton D.L."/>
            <person name="Alikhan N.-F."/>
            <person name="Baker D."/>
            <person name="Gharbi K."/>
            <person name="Hall N."/>
            <person name="Watson M."/>
            <person name="Adriaenssens E.M."/>
            <person name="Foster-Nyarko E."/>
            <person name="Jarju S."/>
            <person name="Secka A."/>
            <person name="Antonio M."/>
            <person name="Oren A."/>
            <person name="Chaudhuri R."/>
            <person name="La Ragione R.M."/>
            <person name="Hildebrand F."/>
            <person name="Pallen M.J."/>
        </authorList>
    </citation>
    <scope>NUCLEOTIDE SEQUENCE [LARGE SCALE GENOMIC DNA]</scope>
    <source>
        <strain evidence="3 4">Sa1YVA5</strain>
    </source>
</reference>
<dbReference type="InterPro" id="IPR004322">
    <property type="entry name" value="Plasmid_replicase_bac"/>
</dbReference>
<name>A0A8I0HLA6_9CORY</name>
<dbReference type="Pfam" id="PF03090">
    <property type="entry name" value="Replicase"/>
    <property type="match status" value="1"/>
</dbReference>
<dbReference type="Pfam" id="PF01022">
    <property type="entry name" value="HTH_5"/>
    <property type="match status" value="1"/>
</dbReference>
<accession>A0A8I0HLA6</accession>
<protein>
    <submittedName>
        <fullName evidence="3">Replication initiation protein</fullName>
    </submittedName>
</protein>
<evidence type="ECO:0000256" key="1">
    <source>
        <dbReference type="SAM" id="MobiDB-lite"/>
    </source>
</evidence>
<evidence type="ECO:0000259" key="2">
    <source>
        <dbReference type="Pfam" id="PF01022"/>
    </source>
</evidence>
<comment type="caution">
    <text evidence="3">The sequence shown here is derived from an EMBL/GenBank/DDBJ whole genome shotgun (WGS) entry which is preliminary data.</text>
</comment>
<dbReference type="SUPFAM" id="SSF46785">
    <property type="entry name" value="Winged helix' DNA-binding domain"/>
    <property type="match status" value="1"/>
</dbReference>
<dbReference type="InterPro" id="IPR001845">
    <property type="entry name" value="HTH_ArsR_DNA-bd_dom"/>
</dbReference>
<dbReference type="GO" id="GO:0003700">
    <property type="term" value="F:DNA-binding transcription factor activity"/>
    <property type="evidence" value="ECO:0007669"/>
    <property type="project" value="InterPro"/>
</dbReference>
<sequence>MKNAPLAATGEAFADPQVCTLGESFTVSIPTPRVEVLPTRSLLGDAVALVTEHLGARPVQLHSNGATAGQRAGLLAHLGRETLHGAPKRNFSAAWRKNSDGTKTPRLYRVDSPALGRLQYVKLAHPQRATVIVLDIDQTGTEGGQVSNLHPNVMTLLAQLADHGAGPAWIGVNPLNGKGQLIWQIDPVYADTSGDSSNIRLLKATTAVLCDLLGADQHFAHGFSRSPFYTGDDPTAYRWHYQHARVHRLSTLIEEARAMSGAPAGHTPAPRQSFTSGRELIEAVKARREEATAYWKIAKELEGEIADMDAYDAERIDGVKVLWLIEGQRAARDETAFRHALRSAHKLRAAGNRMTDAAIIDAYEHAYAVAQQVGADGRVAEMPPMRDRQTMARRVRGYVLAGNKDGGSKTSGGAGSGTATSRERKALATMGSRGGKKAAQRWKDRDSDYVKNELAKLEKTHRKKRIAGQTTKARIQTLVGQHYIETGKVLSRKEIMTETGLSRATVTRHLSALRSEGLIPET</sequence>
<evidence type="ECO:0000313" key="4">
    <source>
        <dbReference type="Proteomes" id="UP000650224"/>
    </source>
</evidence>
<dbReference type="AlphaFoldDB" id="A0A8I0HLA6"/>
<keyword evidence="4" id="KW-1185">Reference proteome</keyword>
<evidence type="ECO:0000313" key="3">
    <source>
        <dbReference type="EMBL" id="MBD8031300.1"/>
    </source>
</evidence>
<feature type="region of interest" description="Disordered" evidence="1">
    <location>
        <begin position="401"/>
        <end position="444"/>
    </location>
</feature>
<dbReference type="EMBL" id="JACSPR010000014">
    <property type="protein sequence ID" value="MBD8031300.1"/>
    <property type="molecule type" value="Genomic_DNA"/>
</dbReference>
<gene>
    <name evidence="3" type="ORF">H9627_13410</name>
</gene>
<proteinExistence type="predicted"/>
<feature type="domain" description="HTH arsR-type" evidence="2">
    <location>
        <begin position="493"/>
        <end position="519"/>
    </location>
</feature>
<organism evidence="3 4">
    <name type="scientific">Corynebacterium gallinarum</name>
    <dbReference type="NCBI Taxonomy" id="2762214"/>
    <lineage>
        <taxon>Bacteria</taxon>
        <taxon>Bacillati</taxon>
        <taxon>Actinomycetota</taxon>
        <taxon>Actinomycetes</taxon>
        <taxon>Mycobacteriales</taxon>
        <taxon>Corynebacteriaceae</taxon>
        <taxon>Corynebacterium</taxon>
    </lineage>
</organism>